<dbReference type="PANTHER" id="PTHR46401">
    <property type="entry name" value="GLYCOSYLTRANSFERASE WBBK-RELATED"/>
    <property type="match status" value="1"/>
</dbReference>
<dbReference type="Pfam" id="PF13692">
    <property type="entry name" value="Glyco_trans_1_4"/>
    <property type="match status" value="1"/>
</dbReference>
<protein>
    <submittedName>
        <fullName evidence="2">Glycosyl transferase group 1</fullName>
    </submittedName>
</protein>
<accession>A8GC52</accession>
<dbReference type="SUPFAM" id="SSF53756">
    <property type="entry name" value="UDP-Glycosyltransferase/glycogen phosphorylase"/>
    <property type="match status" value="1"/>
</dbReference>
<gene>
    <name evidence="2" type="ordered locus">Spro_1588</name>
</gene>
<dbReference type="Gene3D" id="3.40.50.2000">
    <property type="entry name" value="Glycogen Phosphorylase B"/>
    <property type="match status" value="1"/>
</dbReference>
<dbReference type="GO" id="GO:0009103">
    <property type="term" value="P:lipopolysaccharide biosynthetic process"/>
    <property type="evidence" value="ECO:0007669"/>
    <property type="project" value="TreeGrafter"/>
</dbReference>
<dbReference type="AlphaFoldDB" id="A8GC52"/>
<evidence type="ECO:0000313" key="2">
    <source>
        <dbReference type="EMBL" id="ABV40692.1"/>
    </source>
</evidence>
<dbReference type="PANTHER" id="PTHR46401:SF2">
    <property type="entry name" value="GLYCOSYLTRANSFERASE WBBK-RELATED"/>
    <property type="match status" value="1"/>
</dbReference>
<dbReference type="eggNOG" id="COG0438">
    <property type="taxonomic scope" value="Bacteria"/>
</dbReference>
<dbReference type="CAZy" id="GT4">
    <property type="family name" value="Glycosyltransferase Family 4"/>
</dbReference>
<reference evidence="2" key="1">
    <citation type="submission" date="2007-09" db="EMBL/GenBank/DDBJ databases">
        <title>Complete sequence of chromosome of Serratia proteamaculans 568.</title>
        <authorList>
            <consortium name="US DOE Joint Genome Institute"/>
            <person name="Copeland A."/>
            <person name="Lucas S."/>
            <person name="Lapidus A."/>
            <person name="Barry K."/>
            <person name="Glavina del Rio T."/>
            <person name="Dalin E."/>
            <person name="Tice H."/>
            <person name="Pitluck S."/>
            <person name="Chain P."/>
            <person name="Malfatti S."/>
            <person name="Shin M."/>
            <person name="Vergez L."/>
            <person name="Schmutz J."/>
            <person name="Larimer F."/>
            <person name="Land M."/>
            <person name="Hauser L."/>
            <person name="Kyrpides N."/>
            <person name="Kim E."/>
            <person name="Taghavi S."/>
            <person name="Newman L."/>
            <person name="Vangronsveld J."/>
            <person name="van der Lelie D."/>
            <person name="Richardson P."/>
        </authorList>
    </citation>
    <scope>NUCLEOTIDE SEQUENCE [LARGE SCALE GENOMIC DNA]</scope>
    <source>
        <strain evidence="2">568</strain>
    </source>
</reference>
<name>A8GC52_SERP5</name>
<dbReference type="EMBL" id="CP000826">
    <property type="protein sequence ID" value="ABV40692.1"/>
    <property type="molecule type" value="Genomic_DNA"/>
</dbReference>
<proteinExistence type="predicted"/>
<dbReference type="STRING" id="399741.Spro_1588"/>
<evidence type="ECO:0000256" key="1">
    <source>
        <dbReference type="ARBA" id="ARBA00022679"/>
    </source>
</evidence>
<dbReference type="KEGG" id="spe:Spro_1588"/>
<dbReference type="HOGENOM" id="CLU_028014_3_1_6"/>
<dbReference type="GO" id="GO:0016757">
    <property type="term" value="F:glycosyltransferase activity"/>
    <property type="evidence" value="ECO:0007669"/>
    <property type="project" value="TreeGrafter"/>
</dbReference>
<organism evidence="2">
    <name type="scientific">Serratia proteamaculans (strain 568)</name>
    <dbReference type="NCBI Taxonomy" id="399741"/>
    <lineage>
        <taxon>Bacteria</taxon>
        <taxon>Pseudomonadati</taxon>
        <taxon>Pseudomonadota</taxon>
        <taxon>Gammaproteobacteria</taxon>
        <taxon>Enterobacterales</taxon>
        <taxon>Yersiniaceae</taxon>
        <taxon>Serratia</taxon>
    </lineage>
</organism>
<keyword evidence="1 2" id="KW-0808">Transferase</keyword>
<sequence>MLEGEVKVDIAHFDENKKKCDKKNHIQMPKPHPLEILFNGIFRWKFSFQERLFYSARAKKMVAKLIRENNYDLVLVDMVRMAYLVEEEKVKKILEYDDLLSLRYKRMVSSFSDNIDLLGTYSEKYPSYLATIVKPFRKMILSMESSLIGNREVILSRKFNKLSFTSPLEASLFKESTGLENIFFNPPCVPENVFTEKLLDEDNYYVFVGNLKANHNLACLREISNIFATENLKNENIKIYVYGDYDQRAIDLCASSNQIILKGMVEDISSALSTAACLIAPIPFGSGIKVKVVEAMSYGVAVITNSIGVEGIGVTAGVEYIECNDSNEFANKIIELRYSPEELQQIGARGRSYVMNNFSEGKVRINFLKNIEIL</sequence>